<reference evidence="2" key="1">
    <citation type="journal article" date="2019" name="Int. J. Syst. Evol. Microbiol.">
        <title>The Global Catalogue of Microorganisms (GCM) 10K type strain sequencing project: providing services to taxonomists for standard genome sequencing and annotation.</title>
        <authorList>
            <consortium name="The Broad Institute Genomics Platform"/>
            <consortium name="The Broad Institute Genome Sequencing Center for Infectious Disease"/>
            <person name="Wu L."/>
            <person name="Ma J."/>
        </authorList>
    </citation>
    <scope>NUCLEOTIDE SEQUENCE [LARGE SCALE GENOMIC DNA]</scope>
    <source>
        <strain evidence="2">CCM 8391</strain>
    </source>
</reference>
<protein>
    <submittedName>
        <fullName evidence="1">Uncharacterized protein</fullName>
    </submittedName>
</protein>
<name>A0ABW1J972_9PSEU</name>
<evidence type="ECO:0000313" key="2">
    <source>
        <dbReference type="Proteomes" id="UP001596302"/>
    </source>
</evidence>
<gene>
    <name evidence="1" type="ORF">ACFQE5_22400</name>
</gene>
<dbReference type="EMBL" id="JBHSQW010000044">
    <property type="protein sequence ID" value="MFC5996966.1"/>
    <property type="molecule type" value="Genomic_DNA"/>
</dbReference>
<sequence length="65" mass="7066">MSGPDVAYAATRCPDTVVEAERLLRDGMAAALSCSPSEIDVVVEPFLAGARLRGFWMPRTDRRAL</sequence>
<accession>A0ABW1J972</accession>
<organism evidence="1 2">
    <name type="scientific">Pseudonocardia hispaniensis</name>
    <dbReference type="NCBI Taxonomy" id="904933"/>
    <lineage>
        <taxon>Bacteria</taxon>
        <taxon>Bacillati</taxon>
        <taxon>Actinomycetota</taxon>
        <taxon>Actinomycetes</taxon>
        <taxon>Pseudonocardiales</taxon>
        <taxon>Pseudonocardiaceae</taxon>
        <taxon>Pseudonocardia</taxon>
    </lineage>
</organism>
<evidence type="ECO:0000313" key="1">
    <source>
        <dbReference type="EMBL" id="MFC5996966.1"/>
    </source>
</evidence>
<keyword evidence="2" id="KW-1185">Reference proteome</keyword>
<dbReference type="RefSeq" id="WP_379587847.1">
    <property type="nucleotide sequence ID" value="NZ_JBHSQW010000044.1"/>
</dbReference>
<comment type="caution">
    <text evidence="1">The sequence shown here is derived from an EMBL/GenBank/DDBJ whole genome shotgun (WGS) entry which is preliminary data.</text>
</comment>
<dbReference type="Proteomes" id="UP001596302">
    <property type="component" value="Unassembled WGS sequence"/>
</dbReference>
<proteinExistence type="predicted"/>